<comment type="catalytic activity">
    <reaction evidence="8">
        <text>2'-deoxyribonucleotide-(2'-deoxyribose 5'-phosphate)-2'-deoxyribonucleotide-DNA = a 3'-end 2'-deoxyribonucleotide-(2,3-dehydro-2,3-deoxyribose 5'-phosphate)-DNA + a 5'-end 5'-phospho-2'-deoxyribonucleoside-DNA + H(+)</text>
        <dbReference type="Rhea" id="RHEA:66592"/>
        <dbReference type="Rhea" id="RHEA-COMP:13180"/>
        <dbReference type="Rhea" id="RHEA-COMP:16897"/>
        <dbReference type="Rhea" id="RHEA-COMP:17067"/>
        <dbReference type="ChEBI" id="CHEBI:15378"/>
        <dbReference type="ChEBI" id="CHEBI:136412"/>
        <dbReference type="ChEBI" id="CHEBI:157695"/>
        <dbReference type="ChEBI" id="CHEBI:167181"/>
        <dbReference type="EC" id="4.2.99.18"/>
    </reaction>
</comment>
<dbReference type="InterPro" id="IPR003265">
    <property type="entry name" value="HhH-GPD_domain"/>
</dbReference>
<dbReference type="GO" id="GO:0005634">
    <property type="term" value="C:nucleus"/>
    <property type="evidence" value="ECO:0007669"/>
    <property type="project" value="TreeGrafter"/>
</dbReference>
<dbReference type="GO" id="GO:0006289">
    <property type="term" value="P:nucleotide-excision repair"/>
    <property type="evidence" value="ECO:0007669"/>
    <property type="project" value="InterPro"/>
</dbReference>
<sequence length="268" mass="30681">MVLQLLHAHTMAWFLLESNEHIDLEKTLFSGQTFSFKKTGVNLYSGVLGGAIITFRQVGDAVHYNYHKNMQSELASFFTLSIGHEALVERWNRAQKCIRFEYRGLRLLRCDLLETIFSFICSSNNNIKRITKMVDYLFSKGDFLGSVGGHRFHSFPPVQRLADIEGELRERGFGYRAQYICKTARKLQETELGQNTSYAEVCKALMSLSGVGQKKRLDKQTRSVIKKRYLELFGSYAGIAQLFVFKDMLDRRMKSTGIVLEADAECPD</sequence>
<dbReference type="GO" id="GO:0140078">
    <property type="term" value="F:class I DNA-(apurinic or apyrimidinic site) endonuclease activity"/>
    <property type="evidence" value="ECO:0007669"/>
    <property type="project" value="UniProtKB-EC"/>
</dbReference>
<evidence type="ECO:0000256" key="2">
    <source>
        <dbReference type="ARBA" id="ARBA00012720"/>
    </source>
</evidence>
<dbReference type="EMBL" id="JARGDH010000006">
    <property type="protein sequence ID" value="KAL0266013.1"/>
    <property type="molecule type" value="Genomic_DNA"/>
</dbReference>
<reference evidence="11" key="1">
    <citation type="journal article" date="2024" name="Gigascience">
        <title>Chromosome-level genome of the poultry shaft louse Menopon gallinae provides insight into the host-switching and adaptive evolution of parasitic lice.</title>
        <authorList>
            <person name="Xu Y."/>
            <person name="Ma L."/>
            <person name="Liu S."/>
            <person name="Liang Y."/>
            <person name="Liu Q."/>
            <person name="He Z."/>
            <person name="Tian L."/>
            <person name="Duan Y."/>
            <person name="Cai W."/>
            <person name="Li H."/>
            <person name="Song F."/>
        </authorList>
    </citation>
    <scope>NUCLEOTIDE SEQUENCE</scope>
    <source>
        <strain evidence="11">Cailab_2023a</strain>
    </source>
</reference>
<protein>
    <recommendedName>
        <fullName evidence="2">DNA-(apurinic or apyrimidinic site) lyase</fullName>
        <ecNumber evidence="2">4.2.99.18</ecNumber>
    </recommendedName>
</protein>
<dbReference type="InterPro" id="IPR011257">
    <property type="entry name" value="DNA_glycosylase"/>
</dbReference>
<proteinExistence type="inferred from homology"/>
<dbReference type="SUPFAM" id="SSF48150">
    <property type="entry name" value="DNA-glycosylase"/>
    <property type="match status" value="1"/>
</dbReference>
<accession>A0AAW2H912</accession>
<evidence type="ECO:0000256" key="3">
    <source>
        <dbReference type="ARBA" id="ARBA00022763"/>
    </source>
</evidence>
<dbReference type="Pfam" id="PF00730">
    <property type="entry name" value="HhH-GPD"/>
    <property type="match status" value="1"/>
</dbReference>
<dbReference type="Gene3D" id="1.10.340.30">
    <property type="entry name" value="Hypothetical protein, domain 2"/>
    <property type="match status" value="1"/>
</dbReference>
<dbReference type="InterPro" id="IPR012904">
    <property type="entry name" value="OGG_N"/>
</dbReference>
<dbReference type="GO" id="GO:0034039">
    <property type="term" value="F:8-oxo-7,8-dihydroguanine DNA N-glycosylase activity"/>
    <property type="evidence" value="ECO:0007669"/>
    <property type="project" value="TreeGrafter"/>
</dbReference>
<feature type="domain" description="HhH-GPD" evidence="9">
    <location>
        <begin position="118"/>
        <end position="221"/>
    </location>
</feature>
<dbReference type="GO" id="GO:0006285">
    <property type="term" value="P:base-excision repair, AP site formation"/>
    <property type="evidence" value="ECO:0007669"/>
    <property type="project" value="TreeGrafter"/>
</dbReference>
<evidence type="ECO:0000256" key="5">
    <source>
        <dbReference type="ARBA" id="ARBA00023204"/>
    </source>
</evidence>
<organism evidence="11">
    <name type="scientific">Menopon gallinae</name>
    <name type="common">poultry shaft louse</name>
    <dbReference type="NCBI Taxonomy" id="328185"/>
    <lineage>
        <taxon>Eukaryota</taxon>
        <taxon>Metazoa</taxon>
        <taxon>Ecdysozoa</taxon>
        <taxon>Arthropoda</taxon>
        <taxon>Hexapoda</taxon>
        <taxon>Insecta</taxon>
        <taxon>Pterygota</taxon>
        <taxon>Neoptera</taxon>
        <taxon>Paraneoptera</taxon>
        <taxon>Psocodea</taxon>
        <taxon>Troctomorpha</taxon>
        <taxon>Phthiraptera</taxon>
        <taxon>Amblycera</taxon>
        <taxon>Menoponidae</taxon>
        <taxon>Menopon</taxon>
    </lineage>
</organism>
<keyword evidence="5" id="KW-0234">DNA repair</keyword>
<evidence type="ECO:0000256" key="4">
    <source>
        <dbReference type="ARBA" id="ARBA00022801"/>
    </source>
</evidence>
<dbReference type="Gene3D" id="3.30.310.40">
    <property type="match status" value="1"/>
</dbReference>
<dbReference type="AlphaFoldDB" id="A0AAW2H912"/>
<feature type="domain" description="8-oxoguanine DNA glycosylase N-terminal" evidence="10">
    <location>
        <begin position="17"/>
        <end position="116"/>
    </location>
</feature>
<evidence type="ECO:0000259" key="9">
    <source>
        <dbReference type="Pfam" id="PF00730"/>
    </source>
</evidence>
<keyword evidence="7" id="KW-0326">Glycosidase</keyword>
<dbReference type="EC" id="4.2.99.18" evidence="2"/>
<dbReference type="InterPro" id="IPR052054">
    <property type="entry name" value="Oxidative_DNA_repair_enzyme"/>
</dbReference>
<keyword evidence="6" id="KW-0456">Lyase</keyword>
<dbReference type="GO" id="GO:0003684">
    <property type="term" value="F:damaged DNA binding"/>
    <property type="evidence" value="ECO:0007669"/>
    <property type="project" value="InterPro"/>
</dbReference>
<dbReference type="PANTHER" id="PTHR10242">
    <property type="entry name" value="8-OXOGUANINE DNA GLYCOSYLASE"/>
    <property type="match status" value="1"/>
</dbReference>
<dbReference type="SUPFAM" id="SSF55945">
    <property type="entry name" value="TATA-box binding protein-like"/>
    <property type="match status" value="1"/>
</dbReference>
<gene>
    <name evidence="11" type="ORF">PYX00_011730</name>
</gene>
<comment type="caution">
    <text evidence="11">The sequence shown here is derived from an EMBL/GenBank/DDBJ whole genome shotgun (WGS) entry which is preliminary data.</text>
</comment>
<keyword evidence="4" id="KW-0378">Hydrolase</keyword>
<dbReference type="Pfam" id="PF07934">
    <property type="entry name" value="OGG_N"/>
    <property type="match status" value="1"/>
</dbReference>
<name>A0AAW2H912_9NEOP</name>
<dbReference type="PANTHER" id="PTHR10242:SF2">
    <property type="entry name" value="N-GLYCOSYLASE_DNA LYASE"/>
    <property type="match status" value="1"/>
</dbReference>
<evidence type="ECO:0000256" key="1">
    <source>
        <dbReference type="ARBA" id="ARBA00010679"/>
    </source>
</evidence>
<evidence type="ECO:0000256" key="7">
    <source>
        <dbReference type="ARBA" id="ARBA00023295"/>
    </source>
</evidence>
<evidence type="ECO:0000256" key="6">
    <source>
        <dbReference type="ARBA" id="ARBA00023239"/>
    </source>
</evidence>
<evidence type="ECO:0000256" key="8">
    <source>
        <dbReference type="ARBA" id="ARBA00044632"/>
    </source>
</evidence>
<comment type="similarity">
    <text evidence="1">Belongs to the type-1 OGG1 family.</text>
</comment>
<evidence type="ECO:0000313" key="11">
    <source>
        <dbReference type="EMBL" id="KAL0266013.1"/>
    </source>
</evidence>
<keyword evidence="3" id="KW-0227">DNA damage</keyword>
<evidence type="ECO:0000259" key="10">
    <source>
        <dbReference type="Pfam" id="PF07934"/>
    </source>
</evidence>